<evidence type="ECO:0000313" key="11">
    <source>
        <dbReference type="Proteomes" id="UP000198824"/>
    </source>
</evidence>
<dbReference type="InterPro" id="IPR020069">
    <property type="entry name" value="Ribosomal_bL9_C"/>
</dbReference>
<evidence type="ECO:0000313" key="10">
    <source>
        <dbReference type="EMBL" id="SFR79124.1"/>
    </source>
</evidence>
<evidence type="ECO:0000256" key="2">
    <source>
        <dbReference type="ARBA" id="ARBA00022730"/>
    </source>
</evidence>
<dbReference type="OrthoDB" id="9788336at2"/>
<dbReference type="Pfam" id="PF01281">
    <property type="entry name" value="Ribosomal_L9_N"/>
    <property type="match status" value="1"/>
</dbReference>
<evidence type="ECO:0000256" key="4">
    <source>
        <dbReference type="ARBA" id="ARBA00022980"/>
    </source>
</evidence>
<dbReference type="InterPro" id="IPR020070">
    <property type="entry name" value="Ribosomal_bL9_N"/>
</dbReference>
<keyword evidence="3 7" id="KW-0694">RNA-binding</keyword>
<dbReference type="InterPro" id="IPR020594">
    <property type="entry name" value="Ribosomal_bL9_bac/chp"/>
</dbReference>
<evidence type="ECO:0000256" key="8">
    <source>
        <dbReference type="SAM" id="MobiDB-lite"/>
    </source>
</evidence>
<dbReference type="GO" id="GO:0019843">
    <property type="term" value="F:rRNA binding"/>
    <property type="evidence" value="ECO:0007669"/>
    <property type="project" value="UniProtKB-UniRule"/>
</dbReference>
<dbReference type="GO" id="GO:0006412">
    <property type="term" value="P:translation"/>
    <property type="evidence" value="ECO:0007669"/>
    <property type="project" value="UniProtKB-UniRule"/>
</dbReference>
<dbReference type="HAMAP" id="MF_00503">
    <property type="entry name" value="Ribosomal_bL9"/>
    <property type="match status" value="1"/>
</dbReference>
<dbReference type="SUPFAM" id="SSF55653">
    <property type="entry name" value="Ribosomal protein L9 C-domain"/>
    <property type="match status" value="1"/>
</dbReference>
<dbReference type="NCBIfam" id="TIGR00158">
    <property type="entry name" value="L9"/>
    <property type="match status" value="1"/>
</dbReference>
<keyword evidence="2 7" id="KW-0699">rRNA-binding</keyword>
<protein>
    <recommendedName>
        <fullName evidence="6 7">Large ribosomal subunit protein bL9</fullName>
    </recommendedName>
</protein>
<evidence type="ECO:0000256" key="5">
    <source>
        <dbReference type="ARBA" id="ARBA00023274"/>
    </source>
</evidence>
<dbReference type="InterPro" id="IPR036935">
    <property type="entry name" value="Ribosomal_bL9_N_sf"/>
</dbReference>
<dbReference type="PANTHER" id="PTHR21368">
    <property type="entry name" value="50S RIBOSOMAL PROTEIN L9"/>
    <property type="match status" value="1"/>
</dbReference>
<dbReference type="Gene3D" id="3.40.5.10">
    <property type="entry name" value="Ribosomal protein L9, N-terminal domain"/>
    <property type="match status" value="1"/>
</dbReference>
<dbReference type="AlphaFoldDB" id="A0A1I6JJR4"/>
<accession>A0A1I6JJR4</accession>
<evidence type="ECO:0000256" key="6">
    <source>
        <dbReference type="ARBA" id="ARBA00035292"/>
    </source>
</evidence>
<evidence type="ECO:0000256" key="1">
    <source>
        <dbReference type="ARBA" id="ARBA00010605"/>
    </source>
</evidence>
<name>A0A1I6JJR4_9SPHN</name>
<dbReference type="Proteomes" id="UP000198824">
    <property type="component" value="Unassembled WGS sequence"/>
</dbReference>
<evidence type="ECO:0000256" key="3">
    <source>
        <dbReference type="ARBA" id="ARBA00022884"/>
    </source>
</evidence>
<dbReference type="InterPro" id="IPR036791">
    <property type="entry name" value="Ribosomal_bL9_C_sf"/>
</dbReference>
<sequence length="189" mass="20788">MDVILLERVEKLGQIGDVVTVKNGFARNYLLPRKKALRANEANKRVFELNRAQIEADNAKRRETAIADSKGIDGKTLTLIRQASNTGQLYGSVSARDLAELLEADGTKILKSQIVLDKPIKAIGLNEVKVQLHPEVAVTIKVNIARSPEEAEMQAQGVDVMAQMFERDEAGFTEDYDPNAEPGEIASDD</sequence>
<dbReference type="GO" id="GO:0005840">
    <property type="term" value="C:ribosome"/>
    <property type="evidence" value="ECO:0007669"/>
    <property type="project" value="UniProtKB-KW"/>
</dbReference>
<dbReference type="STRING" id="1166337.SAMN05192580_0355"/>
<dbReference type="RefSeq" id="WP_093309796.1">
    <property type="nucleotide sequence ID" value="NZ_FOZG01000001.1"/>
</dbReference>
<gene>
    <name evidence="7" type="primary">rplI</name>
    <name evidence="10" type="ORF">SAMN05192580_0355</name>
</gene>
<reference evidence="10 11" key="1">
    <citation type="submission" date="2016-10" db="EMBL/GenBank/DDBJ databases">
        <authorList>
            <person name="de Groot N.N."/>
        </authorList>
    </citation>
    <scope>NUCLEOTIDE SEQUENCE [LARGE SCALE GENOMIC DNA]</scope>
    <source>
        <strain evidence="10 11">S5-249</strain>
    </source>
</reference>
<organism evidence="10 11">
    <name type="scientific">Sphingomonas jatrophae</name>
    <dbReference type="NCBI Taxonomy" id="1166337"/>
    <lineage>
        <taxon>Bacteria</taxon>
        <taxon>Pseudomonadati</taxon>
        <taxon>Pseudomonadota</taxon>
        <taxon>Alphaproteobacteria</taxon>
        <taxon>Sphingomonadales</taxon>
        <taxon>Sphingomonadaceae</taxon>
        <taxon>Sphingomonas</taxon>
    </lineage>
</organism>
<dbReference type="InterPro" id="IPR009027">
    <property type="entry name" value="Ribosomal_bL9/RNase_H1_N"/>
</dbReference>
<dbReference type="Gene3D" id="3.10.430.100">
    <property type="entry name" value="Ribosomal protein L9, C-terminal domain"/>
    <property type="match status" value="1"/>
</dbReference>
<dbReference type="PROSITE" id="PS00651">
    <property type="entry name" value="RIBOSOMAL_L9"/>
    <property type="match status" value="1"/>
</dbReference>
<evidence type="ECO:0000256" key="7">
    <source>
        <dbReference type="HAMAP-Rule" id="MF_00503"/>
    </source>
</evidence>
<proteinExistence type="inferred from homology"/>
<evidence type="ECO:0000259" key="9">
    <source>
        <dbReference type="PROSITE" id="PS00651"/>
    </source>
</evidence>
<feature type="domain" description="Ribosomal protein L9" evidence="9">
    <location>
        <begin position="13"/>
        <end position="40"/>
    </location>
</feature>
<keyword evidence="5 7" id="KW-0687">Ribonucleoprotein</keyword>
<dbReference type="GO" id="GO:1990904">
    <property type="term" value="C:ribonucleoprotein complex"/>
    <property type="evidence" value="ECO:0007669"/>
    <property type="project" value="UniProtKB-KW"/>
</dbReference>
<dbReference type="InterPro" id="IPR000244">
    <property type="entry name" value="Ribosomal_bL9"/>
</dbReference>
<dbReference type="EMBL" id="FOZG01000001">
    <property type="protein sequence ID" value="SFR79124.1"/>
    <property type="molecule type" value="Genomic_DNA"/>
</dbReference>
<dbReference type="GO" id="GO:0003735">
    <property type="term" value="F:structural constituent of ribosome"/>
    <property type="evidence" value="ECO:0007669"/>
    <property type="project" value="InterPro"/>
</dbReference>
<dbReference type="Pfam" id="PF03948">
    <property type="entry name" value="Ribosomal_L9_C"/>
    <property type="match status" value="1"/>
</dbReference>
<feature type="region of interest" description="Disordered" evidence="8">
    <location>
        <begin position="168"/>
        <end position="189"/>
    </location>
</feature>
<keyword evidence="4 7" id="KW-0689">Ribosomal protein</keyword>
<keyword evidence="11" id="KW-1185">Reference proteome</keyword>
<comment type="function">
    <text evidence="7">Binds to the 23S rRNA.</text>
</comment>
<comment type="similarity">
    <text evidence="1 7">Belongs to the bacterial ribosomal protein bL9 family.</text>
</comment>
<dbReference type="SUPFAM" id="SSF55658">
    <property type="entry name" value="L9 N-domain-like"/>
    <property type="match status" value="1"/>
</dbReference>